<gene>
    <name evidence="2" type="ORF">Pan265_01550</name>
</gene>
<proteinExistence type="predicted"/>
<dbReference type="KEGG" id="mcad:Pan265_01550"/>
<name>A0A518BTM9_9BACT</name>
<feature type="domain" description="GIY-YIG" evidence="1">
    <location>
        <begin position="15"/>
        <end position="101"/>
    </location>
</feature>
<dbReference type="CDD" id="cd10440">
    <property type="entry name" value="GIY-YIG_COG3680"/>
    <property type="match status" value="1"/>
</dbReference>
<evidence type="ECO:0000313" key="3">
    <source>
        <dbReference type="Proteomes" id="UP000320386"/>
    </source>
</evidence>
<dbReference type="Proteomes" id="UP000320386">
    <property type="component" value="Chromosome"/>
</dbReference>
<accession>A0A518BTM9</accession>
<dbReference type="Pfam" id="PF22945">
    <property type="entry name" value="LEM-3_GIY-YIG"/>
    <property type="match status" value="1"/>
</dbReference>
<reference evidence="2 3" key="1">
    <citation type="submission" date="2019-02" db="EMBL/GenBank/DDBJ databases">
        <title>Deep-cultivation of Planctomycetes and their phenomic and genomic characterization uncovers novel biology.</title>
        <authorList>
            <person name="Wiegand S."/>
            <person name="Jogler M."/>
            <person name="Boedeker C."/>
            <person name="Pinto D."/>
            <person name="Vollmers J."/>
            <person name="Rivas-Marin E."/>
            <person name="Kohn T."/>
            <person name="Peeters S.H."/>
            <person name="Heuer A."/>
            <person name="Rast P."/>
            <person name="Oberbeckmann S."/>
            <person name="Bunk B."/>
            <person name="Jeske O."/>
            <person name="Meyerdierks A."/>
            <person name="Storesund J.E."/>
            <person name="Kallscheuer N."/>
            <person name="Luecker S."/>
            <person name="Lage O.M."/>
            <person name="Pohl T."/>
            <person name="Merkel B.J."/>
            <person name="Hornburger P."/>
            <person name="Mueller R.-W."/>
            <person name="Bruemmer F."/>
            <person name="Labrenz M."/>
            <person name="Spormann A.M."/>
            <person name="Op den Camp H."/>
            <person name="Overmann J."/>
            <person name="Amann R."/>
            <person name="Jetten M.S.M."/>
            <person name="Mascher T."/>
            <person name="Medema M.H."/>
            <person name="Devos D.P."/>
            <person name="Kaster A.-K."/>
            <person name="Ovreas L."/>
            <person name="Rohde M."/>
            <person name="Galperin M.Y."/>
            <person name="Jogler C."/>
        </authorList>
    </citation>
    <scope>NUCLEOTIDE SEQUENCE [LARGE SCALE GENOMIC DNA]</scope>
    <source>
        <strain evidence="2 3">Pan265</strain>
    </source>
</reference>
<evidence type="ECO:0000259" key="1">
    <source>
        <dbReference type="PROSITE" id="PS50164"/>
    </source>
</evidence>
<sequence length="249" mass="28723">MSIRRRLSASVTRELKYYVYLYVRPDTDEVFYVGKGKGNRALSHIDGKGDTPHDQIIRELHKKRLEPRVEILIHGLETEREALNVEMAAISLLGVDQLANRVEGHRRHRNGRMSLDQARALYSTKQVEIVEPSILIRVARAYQYGMPAVALYDATRSAWKTGPRRDRAKYAFSVFEGVVREVYRITAWLPSGTTFKTGRHQGDLRIDRWEFVGVVAEDTLRKKYLDRSVAHYFKKSSQNPILYVGCERG</sequence>
<protein>
    <recommendedName>
        <fullName evidence="1">GIY-YIG domain-containing protein</fullName>
    </recommendedName>
</protein>
<organism evidence="2 3">
    <name type="scientific">Mucisphaera calidilacus</name>
    <dbReference type="NCBI Taxonomy" id="2527982"/>
    <lineage>
        <taxon>Bacteria</taxon>
        <taxon>Pseudomonadati</taxon>
        <taxon>Planctomycetota</taxon>
        <taxon>Phycisphaerae</taxon>
        <taxon>Phycisphaerales</taxon>
        <taxon>Phycisphaeraceae</taxon>
        <taxon>Mucisphaera</taxon>
    </lineage>
</organism>
<dbReference type="InterPro" id="IPR000305">
    <property type="entry name" value="GIY-YIG_endonuc"/>
</dbReference>
<evidence type="ECO:0000313" key="2">
    <source>
        <dbReference type="EMBL" id="QDU70330.1"/>
    </source>
</evidence>
<dbReference type="EMBL" id="CP036280">
    <property type="protein sequence ID" value="QDU70330.1"/>
    <property type="molecule type" value="Genomic_DNA"/>
</dbReference>
<dbReference type="PROSITE" id="PS50164">
    <property type="entry name" value="GIY_YIG"/>
    <property type="match status" value="1"/>
</dbReference>
<dbReference type="AlphaFoldDB" id="A0A518BTM9"/>
<keyword evidence="3" id="KW-1185">Reference proteome</keyword>